<evidence type="ECO:0000259" key="9">
    <source>
        <dbReference type="Pfam" id="PF10502"/>
    </source>
</evidence>
<reference evidence="10 11" key="1">
    <citation type="submission" date="2019-07" db="EMBL/GenBank/DDBJ databases">
        <title>Whole genome shotgun sequence of Terrabacter aerolatus NBRC 106305.</title>
        <authorList>
            <person name="Hosoyama A."/>
            <person name="Uohara A."/>
            <person name="Ohji S."/>
            <person name="Ichikawa N."/>
        </authorList>
    </citation>
    <scope>NUCLEOTIDE SEQUENCE [LARGE SCALE GENOMIC DNA]</scope>
    <source>
        <strain evidence="10 11">NBRC 106305</strain>
    </source>
</reference>
<dbReference type="PRINTS" id="PR00727">
    <property type="entry name" value="LEADERPTASE"/>
</dbReference>
<keyword evidence="7" id="KW-0812">Transmembrane</keyword>
<dbReference type="InterPro" id="IPR000223">
    <property type="entry name" value="Pept_S26A_signal_pept_1"/>
</dbReference>
<organism evidence="10 11">
    <name type="scientific">Terrabacter aerolatus</name>
    <dbReference type="NCBI Taxonomy" id="422442"/>
    <lineage>
        <taxon>Bacteria</taxon>
        <taxon>Bacillati</taxon>
        <taxon>Actinomycetota</taxon>
        <taxon>Actinomycetes</taxon>
        <taxon>Micrococcales</taxon>
        <taxon>Intrasporangiaceae</taxon>
        <taxon>Terrabacter</taxon>
    </lineage>
</organism>
<evidence type="ECO:0000256" key="6">
    <source>
        <dbReference type="PIRSR" id="PIRSR600223-1"/>
    </source>
</evidence>
<feature type="active site" evidence="6">
    <location>
        <position position="79"/>
    </location>
</feature>
<comment type="subcellular location">
    <subcellularLocation>
        <location evidence="2">Cell membrane</location>
        <topology evidence="2">Single-pass type II membrane protein</topology>
    </subcellularLocation>
    <subcellularLocation>
        <location evidence="7">Membrane</location>
        <topology evidence="7">Single-pass type II membrane protein</topology>
    </subcellularLocation>
</comment>
<dbReference type="PANTHER" id="PTHR43390">
    <property type="entry name" value="SIGNAL PEPTIDASE I"/>
    <property type="match status" value="1"/>
</dbReference>
<dbReference type="GO" id="GO:0009003">
    <property type="term" value="F:signal peptidase activity"/>
    <property type="evidence" value="ECO:0007669"/>
    <property type="project" value="UniProtKB-EC"/>
</dbReference>
<feature type="active site" evidence="6">
    <location>
        <position position="146"/>
    </location>
</feature>
<name>A0A512CXE2_9MICO</name>
<evidence type="ECO:0000256" key="3">
    <source>
        <dbReference type="ARBA" id="ARBA00009370"/>
    </source>
</evidence>
<dbReference type="GO" id="GO:0006465">
    <property type="term" value="P:signal peptide processing"/>
    <property type="evidence" value="ECO:0007669"/>
    <property type="project" value="InterPro"/>
</dbReference>
<keyword evidence="7" id="KW-0645">Protease</keyword>
<keyword evidence="7" id="KW-0472">Membrane</keyword>
<feature type="transmembrane region" description="Helical" evidence="7">
    <location>
        <begin position="56"/>
        <end position="75"/>
    </location>
</feature>
<accession>A0A512CXE2</accession>
<dbReference type="InterPro" id="IPR019758">
    <property type="entry name" value="Pept_S26A_signal_pept_1_CS"/>
</dbReference>
<evidence type="ECO:0000256" key="4">
    <source>
        <dbReference type="ARBA" id="ARBA00013208"/>
    </source>
</evidence>
<keyword evidence="5 7" id="KW-0378">Hydrolase</keyword>
<keyword evidence="7" id="KW-1133">Transmembrane helix</keyword>
<evidence type="ECO:0000256" key="1">
    <source>
        <dbReference type="ARBA" id="ARBA00000677"/>
    </source>
</evidence>
<comment type="caution">
    <text evidence="10">The sequence shown here is derived from an EMBL/GenBank/DDBJ whole genome shotgun (WGS) entry which is preliminary data.</text>
</comment>
<protein>
    <recommendedName>
        <fullName evidence="4 7">Signal peptidase I</fullName>
        <ecNumber evidence="4 7">3.4.21.89</ecNumber>
    </recommendedName>
</protein>
<dbReference type="GO" id="GO:0004252">
    <property type="term" value="F:serine-type endopeptidase activity"/>
    <property type="evidence" value="ECO:0007669"/>
    <property type="project" value="InterPro"/>
</dbReference>
<comment type="catalytic activity">
    <reaction evidence="1 7">
        <text>Cleavage of hydrophobic, N-terminal signal or leader sequences from secreted and periplasmic proteins.</text>
        <dbReference type="EC" id="3.4.21.89"/>
    </reaction>
</comment>
<evidence type="ECO:0000256" key="2">
    <source>
        <dbReference type="ARBA" id="ARBA00004401"/>
    </source>
</evidence>
<dbReference type="NCBIfam" id="TIGR02227">
    <property type="entry name" value="sigpep_I_bact"/>
    <property type="match status" value="1"/>
</dbReference>
<dbReference type="GO" id="GO:0005886">
    <property type="term" value="C:plasma membrane"/>
    <property type="evidence" value="ECO:0007669"/>
    <property type="project" value="UniProtKB-SubCell"/>
</dbReference>
<evidence type="ECO:0000256" key="7">
    <source>
        <dbReference type="RuleBase" id="RU362042"/>
    </source>
</evidence>
<evidence type="ECO:0000256" key="8">
    <source>
        <dbReference type="SAM" id="MobiDB-lite"/>
    </source>
</evidence>
<dbReference type="EC" id="3.4.21.89" evidence="4 7"/>
<evidence type="ECO:0000256" key="5">
    <source>
        <dbReference type="ARBA" id="ARBA00022801"/>
    </source>
</evidence>
<gene>
    <name evidence="10" type="ORF">TAE01_07080</name>
</gene>
<dbReference type="RefSeq" id="WP_147063435.1">
    <property type="nucleotide sequence ID" value="NZ_BAAARO010000021.1"/>
</dbReference>
<dbReference type="InterPro" id="IPR019533">
    <property type="entry name" value="Peptidase_S26"/>
</dbReference>
<dbReference type="CDD" id="cd06530">
    <property type="entry name" value="S26_SPase_I"/>
    <property type="match status" value="1"/>
</dbReference>
<dbReference type="EMBL" id="BJYX01000002">
    <property type="protein sequence ID" value="GEO28898.1"/>
    <property type="molecule type" value="Genomic_DNA"/>
</dbReference>
<dbReference type="Gene3D" id="2.10.109.10">
    <property type="entry name" value="Umud Fragment, subunit A"/>
    <property type="match status" value="1"/>
</dbReference>
<feature type="domain" description="Peptidase S26" evidence="9">
    <location>
        <begin position="51"/>
        <end position="236"/>
    </location>
</feature>
<dbReference type="OrthoDB" id="9815782at2"/>
<dbReference type="PANTHER" id="PTHR43390:SF1">
    <property type="entry name" value="CHLOROPLAST PROCESSING PEPTIDASE"/>
    <property type="match status" value="1"/>
</dbReference>
<dbReference type="Pfam" id="PF10502">
    <property type="entry name" value="Peptidase_S26"/>
    <property type="match status" value="1"/>
</dbReference>
<evidence type="ECO:0000313" key="11">
    <source>
        <dbReference type="Proteomes" id="UP000321534"/>
    </source>
</evidence>
<feature type="region of interest" description="Disordered" evidence="8">
    <location>
        <begin position="202"/>
        <end position="221"/>
    </location>
</feature>
<sequence length="257" mass="27100">MGPEGDAPETSGTTSTSGSTAPSSRPGESAATDTRAAGRGGAYAAARRHRWLLGPALLLLAVVVVRAFLVTPFGIPSQSMEDTLLIGDRILVSRTTAPTDLQRGDIVVFDASQAFNLRVPERGVVQTLVEAVESLAGKGQPTDYVKRVIGVPGDHVRCCSADGRLEINGVAVTEPYIAPGQKPSNLTFDVTVPPDRFWVMGDNRGSSSDSRAHLGDPGGGMVPGDDMIGKVWVRYWPLDRLGPVDQGQIASVPRNGE</sequence>
<feature type="region of interest" description="Disordered" evidence="8">
    <location>
        <begin position="1"/>
        <end position="36"/>
    </location>
</feature>
<feature type="compositionally biased region" description="Low complexity" evidence="8">
    <location>
        <begin position="8"/>
        <end position="36"/>
    </location>
</feature>
<dbReference type="SUPFAM" id="SSF51306">
    <property type="entry name" value="LexA/Signal peptidase"/>
    <property type="match status" value="1"/>
</dbReference>
<dbReference type="InterPro" id="IPR036286">
    <property type="entry name" value="LexA/Signal_pep-like_sf"/>
</dbReference>
<comment type="similarity">
    <text evidence="3 7">Belongs to the peptidase S26 family.</text>
</comment>
<keyword evidence="11" id="KW-1185">Reference proteome</keyword>
<dbReference type="PROSITE" id="PS00761">
    <property type="entry name" value="SPASE_I_3"/>
    <property type="match status" value="1"/>
</dbReference>
<dbReference type="AlphaFoldDB" id="A0A512CXE2"/>
<proteinExistence type="inferred from homology"/>
<dbReference type="Proteomes" id="UP000321534">
    <property type="component" value="Unassembled WGS sequence"/>
</dbReference>
<evidence type="ECO:0000313" key="10">
    <source>
        <dbReference type="EMBL" id="GEO28898.1"/>
    </source>
</evidence>